<dbReference type="Pfam" id="PF07992">
    <property type="entry name" value="Pyr_redox_2"/>
    <property type="match status" value="1"/>
</dbReference>
<evidence type="ECO:0000256" key="3">
    <source>
        <dbReference type="ARBA" id="ARBA00012661"/>
    </source>
</evidence>
<dbReference type="InterPro" id="IPR023753">
    <property type="entry name" value="FAD/NAD-binding_dom"/>
</dbReference>
<protein>
    <recommendedName>
        <fullName evidence="4 16">Mercuric reductase</fullName>
        <ecNumber evidence="3 16">1.16.1.1</ecNumber>
    </recommendedName>
    <alternativeName>
        <fullName evidence="14 16">Hg(II) reductase</fullName>
    </alternativeName>
</protein>
<dbReference type="InterPro" id="IPR016156">
    <property type="entry name" value="FAD/NAD-linked_Rdtase_dimer_sf"/>
</dbReference>
<keyword evidence="9 16" id="KW-0521">NADP</keyword>
<dbReference type="InterPro" id="IPR017969">
    <property type="entry name" value="Heavy-metal-associated_CS"/>
</dbReference>
<evidence type="ECO:0000256" key="17">
    <source>
        <dbReference type="RuleBase" id="RU361223"/>
    </source>
</evidence>
<dbReference type="InterPro" id="IPR004099">
    <property type="entry name" value="Pyr_nucl-diS_OxRdtase_dimer"/>
</dbReference>
<dbReference type="EMBL" id="JANFPJ010000042">
    <property type="protein sequence ID" value="MDT7526840.1"/>
    <property type="molecule type" value="Genomic_DNA"/>
</dbReference>
<feature type="domain" description="HMA" evidence="18">
    <location>
        <begin position="1"/>
        <end position="65"/>
    </location>
</feature>
<keyword evidence="5 16" id="KW-0475">Mercuric resistance</keyword>
<dbReference type="InterPro" id="IPR021179">
    <property type="entry name" value="Mercury_reductase_MerA"/>
</dbReference>
<keyword evidence="6 16" id="KW-0285">Flavoprotein</keyword>
<evidence type="ECO:0000256" key="10">
    <source>
        <dbReference type="ARBA" id="ARBA00022914"/>
    </source>
</evidence>
<dbReference type="Gene3D" id="3.50.50.60">
    <property type="entry name" value="FAD/NAD(P)-binding domain"/>
    <property type="match status" value="2"/>
</dbReference>
<comment type="function">
    <text evidence="16">Resistance to Hg(2+) in bacteria appears to be governed by a specialized system which includes mercuric reductase. MerA protein is responsible for volatilizing mercury as Hg(0).</text>
</comment>
<dbReference type="Gene3D" id="3.30.70.100">
    <property type="match status" value="1"/>
</dbReference>
<dbReference type="InterPro" id="IPR001100">
    <property type="entry name" value="Pyr_nuc-diS_OxRdtase"/>
</dbReference>
<dbReference type="PROSITE" id="PS50846">
    <property type="entry name" value="HMA_2"/>
    <property type="match status" value="1"/>
</dbReference>
<dbReference type="SUPFAM" id="SSF51905">
    <property type="entry name" value="FAD/NAD(P)-binding domain"/>
    <property type="match status" value="1"/>
</dbReference>
<keyword evidence="13" id="KW-0676">Redox-active center</keyword>
<evidence type="ECO:0000256" key="14">
    <source>
        <dbReference type="ARBA" id="ARBA00031725"/>
    </source>
</evidence>
<evidence type="ECO:0000259" key="18">
    <source>
        <dbReference type="PROSITE" id="PS50846"/>
    </source>
</evidence>
<evidence type="ECO:0000256" key="5">
    <source>
        <dbReference type="ARBA" id="ARBA00022466"/>
    </source>
</evidence>
<accession>A0ABU3KZC2</accession>
<comment type="cofactor">
    <cofactor evidence="16 17">
        <name>FAD</name>
        <dbReference type="ChEBI" id="CHEBI:57692"/>
    </cofactor>
    <text evidence="16 17">Binds 1 FAD per subunit.</text>
</comment>
<evidence type="ECO:0000313" key="19">
    <source>
        <dbReference type="EMBL" id="MDT7526840.1"/>
    </source>
</evidence>
<dbReference type="InterPro" id="IPR012999">
    <property type="entry name" value="Pyr_OxRdtase_I_AS"/>
</dbReference>
<gene>
    <name evidence="17 19" type="primary">merA</name>
    <name evidence="19" type="ORF">NOG12_12230</name>
</gene>
<keyword evidence="11 16" id="KW-0560">Oxidoreductase</keyword>
<evidence type="ECO:0000256" key="15">
    <source>
        <dbReference type="ARBA" id="ARBA00048984"/>
    </source>
</evidence>
<keyword evidence="8 16" id="KW-0274">FAD</keyword>
<name>A0ABU3KZC2_9GAMM</name>
<dbReference type="PROSITE" id="PS01047">
    <property type="entry name" value="HMA_1"/>
    <property type="match status" value="1"/>
</dbReference>
<dbReference type="NCBIfam" id="NF010311">
    <property type="entry name" value="PRK13748.1"/>
    <property type="match status" value="1"/>
</dbReference>
<keyword evidence="12" id="KW-1015">Disulfide bond</keyword>
<keyword evidence="10 16" id="KW-0476">Mercury</keyword>
<dbReference type="PANTHER" id="PTHR43014">
    <property type="entry name" value="MERCURIC REDUCTASE"/>
    <property type="match status" value="1"/>
</dbReference>
<evidence type="ECO:0000256" key="6">
    <source>
        <dbReference type="ARBA" id="ARBA00022630"/>
    </source>
</evidence>
<comment type="subunit">
    <text evidence="2 16 17">Homodimer.</text>
</comment>
<evidence type="ECO:0000256" key="13">
    <source>
        <dbReference type="ARBA" id="ARBA00023284"/>
    </source>
</evidence>
<dbReference type="Pfam" id="PF00403">
    <property type="entry name" value="HMA"/>
    <property type="match status" value="1"/>
</dbReference>
<dbReference type="PRINTS" id="PR00945">
    <property type="entry name" value="HGRDTASE"/>
</dbReference>
<dbReference type="Proteomes" id="UP001305027">
    <property type="component" value="Unassembled WGS sequence"/>
</dbReference>
<evidence type="ECO:0000256" key="4">
    <source>
        <dbReference type="ARBA" id="ARBA00014791"/>
    </source>
</evidence>
<evidence type="ECO:0000256" key="2">
    <source>
        <dbReference type="ARBA" id="ARBA00011738"/>
    </source>
</evidence>
<evidence type="ECO:0000256" key="8">
    <source>
        <dbReference type="ARBA" id="ARBA00022827"/>
    </source>
</evidence>
<dbReference type="CDD" id="cd00371">
    <property type="entry name" value="HMA"/>
    <property type="match status" value="1"/>
</dbReference>
<evidence type="ECO:0000256" key="16">
    <source>
        <dbReference type="PIRNR" id="PIRNR000350"/>
    </source>
</evidence>
<reference evidence="19 20" key="1">
    <citation type="submission" date="2022-07" db="EMBL/GenBank/DDBJ databases">
        <title>Pseudidiomarina sp. nov, a marine bacterium isolated from Pacific Ocean.</title>
        <authorList>
            <person name="Wang Y."/>
        </authorList>
    </citation>
    <scope>NUCLEOTIDE SEQUENCE [LARGE SCALE GENOMIC DNA]</scope>
    <source>
        <strain evidence="19 20">GXY010</strain>
    </source>
</reference>
<keyword evidence="7 16" id="KW-0479">Metal-binding</keyword>
<dbReference type="EC" id="1.16.1.1" evidence="3 16"/>
<dbReference type="PIRSF" id="PIRSF000350">
    <property type="entry name" value="Mercury_reductase_MerA"/>
    <property type="match status" value="1"/>
</dbReference>
<dbReference type="InterPro" id="IPR036188">
    <property type="entry name" value="FAD/NAD-bd_sf"/>
</dbReference>
<dbReference type="Pfam" id="PF02852">
    <property type="entry name" value="Pyr_redox_dim"/>
    <property type="match status" value="1"/>
</dbReference>
<dbReference type="InterPro" id="IPR036163">
    <property type="entry name" value="HMA_dom_sf"/>
</dbReference>
<evidence type="ECO:0000256" key="11">
    <source>
        <dbReference type="ARBA" id="ARBA00023002"/>
    </source>
</evidence>
<dbReference type="Gene3D" id="3.30.390.30">
    <property type="match status" value="1"/>
</dbReference>
<evidence type="ECO:0000256" key="9">
    <source>
        <dbReference type="ARBA" id="ARBA00022857"/>
    </source>
</evidence>
<dbReference type="PANTHER" id="PTHR43014:SF2">
    <property type="entry name" value="MERCURIC REDUCTASE"/>
    <property type="match status" value="1"/>
</dbReference>
<organism evidence="19 20">
    <name type="scientific">Pseudidiomarina fusca</name>
    <dbReference type="NCBI Taxonomy" id="2965078"/>
    <lineage>
        <taxon>Bacteria</taxon>
        <taxon>Pseudomonadati</taxon>
        <taxon>Pseudomonadota</taxon>
        <taxon>Gammaproteobacteria</taxon>
        <taxon>Alteromonadales</taxon>
        <taxon>Idiomarinaceae</taxon>
        <taxon>Pseudidiomarina</taxon>
    </lineage>
</organism>
<dbReference type="NCBIfam" id="TIGR02053">
    <property type="entry name" value="MerA"/>
    <property type="match status" value="1"/>
</dbReference>
<comment type="similarity">
    <text evidence="1 16 17">Belongs to the class-I pyridine nucleotide-disulfide oxidoreductase family.</text>
</comment>
<evidence type="ECO:0000256" key="7">
    <source>
        <dbReference type="ARBA" id="ARBA00022723"/>
    </source>
</evidence>
<dbReference type="PROSITE" id="PS00076">
    <property type="entry name" value="PYRIDINE_REDOX_1"/>
    <property type="match status" value="1"/>
</dbReference>
<dbReference type="InterPro" id="IPR006121">
    <property type="entry name" value="HMA_dom"/>
</dbReference>
<comment type="caution">
    <text evidence="19">The sequence shown here is derived from an EMBL/GenBank/DDBJ whole genome shotgun (WGS) entry which is preliminary data.</text>
</comment>
<proteinExistence type="inferred from homology"/>
<dbReference type="GO" id="GO:0016152">
    <property type="term" value="F:mercury (II) reductase (NADP+) activity"/>
    <property type="evidence" value="ECO:0007669"/>
    <property type="project" value="UniProtKB-EC"/>
</dbReference>
<sequence>MILLSIEGMTCPSCVAHVKEALDAIEGVNKVEISYENARATITTNGGVSVTVLIGAIEALGYIAKESTGTAKESTGTAKEITSPNDCCDNENASNTESNQTQHVAIIGTGSGAFACAIKAAEGGAKVTLIEGADVIGGCCVNVGCVPSKILIRAAQLAQQQRNNPFTGLENHAPQLSRALLTQQQTARVEELRAAKYQNILETNPALSLLKGWAQFKNANTLIVRKNDGTEQAVHADKILIATGSTPTIPPIDGLTETPYWTSTEALFAQELPQHLVVIGSSVVALEIAQAYRRLGSEVTILARHTLLYREDPLLGEKLTGCFEKEGIRVLNSTQATKVTHDGSQFTLETNAGDLRCDRLLVSTGRHANTCQLNLGAVGVTTNKKGEIVVNERMETNVPGIYAAGDCCNMPQFVYVAAAAGSRSGINMTGGYAKLDLSTMPAVIFTDPQVATVGLTEEQANAQDIETDSRVLEMENVPRALANFETDGFIKLVTEKATGRLIGAQILAHEGGELIQSAALAIRNRMTVTELADQLFPYLTMVEGLKLCAQTFNKDVKELSCCAG</sequence>
<keyword evidence="20" id="KW-1185">Reference proteome</keyword>
<dbReference type="RefSeq" id="WP_313933398.1">
    <property type="nucleotide sequence ID" value="NZ_JANFPJ010000042.1"/>
</dbReference>
<dbReference type="SUPFAM" id="SSF55008">
    <property type="entry name" value="HMA, heavy metal-associated domain"/>
    <property type="match status" value="1"/>
</dbReference>
<evidence type="ECO:0000256" key="12">
    <source>
        <dbReference type="ARBA" id="ARBA00023157"/>
    </source>
</evidence>
<comment type="catalytic activity">
    <reaction evidence="15 16 17">
        <text>Hg + NADP(+) + H(+) = Hg(2+) + NADPH</text>
        <dbReference type="Rhea" id="RHEA:23856"/>
        <dbReference type="ChEBI" id="CHEBI:15378"/>
        <dbReference type="ChEBI" id="CHEBI:16170"/>
        <dbReference type="ChEBI" id="CHEBI:16793"/>
        <dbReference type="ChEBI" id="CHEBI:57783"/>
        <dbReference type="ChEBI" id="CHEBI:58349"/>
        <dbReference type="EC" id="1.16.1.1"/>
    </reaction>
</comment>
<evidence type="ECO:0000313" key="20">
    <source>
        <dbReference type="Proteomes" id="UP001305027"/>
    </source>
</evidence>
<dbReference type="SUPFAM" id="SSF55424">
    <property type="entry name" value="FAD/NAD-linked reductases, dimerisation (C-terminal) domain"/>
    <property type="match status" value="1"/>
</dbReference>
<evidence type="ECO:0000256" key="1">
    <source>
        <dbReference type="ARBA" id="ARBA00007532"/>
    </source>
</evidence>